<dbReference type="Pfam" id="PF12937">
    <property type="entry name" value="F-box-like"/>
    <property type="match status" value="1"/>
</dbReference>
<evidence type="ECO:0000259" key="1">
    <source>
        <dbReference type="Pfam" id="PF12937"/>
    </source>
</evidence>
<dbReference type="OrthoDB" id="2852593at2759"/>
<feature type="domain" description="F-box" evidence="1">
    <location>
        <begin position="108"/>
        <end position="162"/>
    </location>
</feature>
<evidence type="ECO:0000313" key="3">
    <source>
        <dbReference type="Proteomes" id="UP000813824"/>
    </source>
</evidence>
<evidence type="ECO:0000313" key="2">
    <source>
        <dbReference type="EMBL" id="KAH8100219.1"/>
    </source>
</evidence>
<accession>A0A8K0UMC7</accession>
<keyword evidence="3" id="KW-1185">Reference proteome</keyword>
<reference evidence="2" key="1">
    <citation type="journal article" date="2021" name="New Phytol.">
        <title>Evolutionary innovations through gain and loss of genes in the ectomycorrhizal Boletales.</title>
        <authorList>
            <person name="Wu G."/>
            <person name="Miyauchi S."/>
            <person name="Morin E."/>
            <person name="Kuo A."/>
            <person name="Drula E."/>
            <person name="Varga T."/>
            <person name="Kohler A."/>
            <person name="Feng B."/>
            <person name="Cao Y."/>
            <person name="Lipzen A."/>
            <person name="Daum C."/>
            <person name="Hundley H."/>
            <person name="Pangilinan J."/>
            <person name="Johnson J."/>
            <person name="Barry K."/>
            <person name="LaButti K."/>
            <person name="Ng V."/>
            <person name="Ahrendt S."/>
            <person name="Min B."/>
            <person name="Choi I.G."/>
            <person name="Park H."/>
            <person name="Plett J.M."/>
            <person name="Magnuson J."/>
            <person name="Spatafora J.W."/>
            <person name="Nagy L.G."/>
            <person name="Henrissat B."/>
            <person name="Grigoriev I.V."/>
            <person name="Yang Z.L."/>
            <person name="Xu J."/>
            <person name="Martin F.M."/>
        </authorList>
    </citation>
    <scope>NUCLEOTIDE SEQUENCE</scope>
    <source>
        <strain evidence="2">KKN 215</strain>
    </source>
</reference>
<proteinExistence type="predicted"/>
<dbReference type="Proteomes" id="UP000813824">
    <property type="component" value="Unassembled WGS sequence"/>
</dbReference>
<comment type="caution">
    <text evidence="2">The sequence shown here is derived from an EMBL/GenBank/DDBJ whole genome shotgun (WGS) entry which is preliminary data.</text>
</comment>
<dbReference type="SUPFAM" id="SSF81383">
    <property type="entry name" value="F-box domain"/>
    <property type="match status" value="1"/>
</dbReference>
<dbReference type="InterPro" id="IPR036047">
    <property type="entry name" value="F-box-like_dom_sf"/>
</dbReference>
<dbReference type="InterPro" id="IPR001810">
    <property type="entry name" value="F-box_dom"/>
</dbReference>
<protein>
    <recommendedName>
        <fullName evidence="1">F-box domain-containing protein</fullName>
    </recommendedName>
</protein>
<dbReference type="AlphaFoldDB" id="A0A8K0UMC7"/>
<sequence>MDHRILKSEFKDNVLDELAARTKHNDYHNGLKELLAKSFSDAVHQMNDIWPDTIQAFEGTLSGSRAEALALVKGDELFVDDLEYQLLLALKMARRNIAFRRANLAPVNSLPQDILCQVFRWASCTMPTCGEDAITTINISQTCSSWRTIARENPSLWTTLDLTTLTRAQASVFVQNSKLKPLSVSFQAIKGRPAVPWITGSQVSKKVLRAQRLEFLHGLLPNISVLDFEFQDSGIPVWFVKSKAPRLETVNFTLHKKGDTLHTLVLSDFLGSTEDSRLRSLTLSGVFVSWNCLSLFRSLSHLNMDFSNRRVCSQASDACILSMFFTCCELRNVSLICHTALQQLPEPPCDPIAMPLLRSLSLEMRSSDAAFLLRSLALPKDMAQLQVLCTEDAEGVDRSLLPVHAQCLPYIATLTGLIVTPCRISGFKRRSTTPPPEKAPFALSFSSKLHGYPADAAFKTLLEDYCPMPQLTHIIIHTTVVETDLYEHFVAFLRHCPSVVEVSIRGDNSILLQKLAIHLPEKILPRCPGFTSIKLSEMKIPLPVLEKLAKAFFKDPLFRVALVKNIVPVQNQKERRYLRQRVGSSIRTISAIAYTTSILSNSKVVDILWDAYEIS</sequence>
<dbReference type="EMBL" id="JAEVFJ010000016">
    <property type="protein sequence ID" value="KAH8100219.1"/>
    <property type="molecule type" value="Genomic_DNA"/>
</dbReference>
<dbReference type="Gene3D" id="1.20.1280.50">
    <property type="match status" value="1"/>
</dbReference>
<gene>
    <name evidence="2" type="ORF">BXZ70DRAFT_938599</name>
</gene>
<organism evidence="2 3">
    <name type="scientific">Cristinia sonorae</name>
    <dbReference type="NCBI Taxonomy" id="1940300"/>
    <lineage>
        <taxon>Eukaryota</taxon>
        <taxon>Fungi</taxon>
        <taxon>Dikarya</taxon>
        <taxon>Basidiomycota</taxon>
        <taxon>Agaricomycotina</taxon>
        <taxon>Agaricomycetes</taxon>
        <taxon>Agaricomycetidae</taxon>
        <taxon>Agaricales</taxon>
        <taxon>Pleurotineae</taxon>
        <taxon>Stephanosporaceae</taxon>
        <taxon>Cristinia</taxon>
    </lineage>
</organism>
<dbReference type="SUPFAM" id="SSF52047">
    <property type="entry name" value="RNI-like"/>
    <property type="match status" value="1"/>
</dbReference>
<name>A0A8K0UMC7_9AGAR</name>